<evidence type="ECO:0000313" key="1">
    <source>
        <dbReference type="EMBL" id="CZR00802.1"/>
    </source>
</evidence>
<protein>
    <submittedName>
        <fullName evidence="1">Uncharacterized protein</fullName>
    </submittedName>
</protein>
<dbReference type="OrthoDB" id="1644322at2"/>
<gene>
    <name evidence="1" type="ORF">Tpal_2572</name>
</gene>
<name>A0A143YWU6_9LACT</name>
<dbReference type="AlphaFoldDB" id="A0A143YWU6"/>
<dbReference type="Proteomes" id="UP000242754">
    <property type="component" value="Unassembled WGS sequence"/>
</dbReference>
<dbReference type="EMBL" id="FJNE01000009">
    <property type="protein sequence ID" value="CZR00802.1"/>
    <property type="molecule type" value="Genomic_DNA"/>
</dbReference>
<accession>A0A143YWU6</accession>
<organism evidence="1 2">
    <name type="scientific">Trichococcus palustris</name>
    <dbReference type="NCBI Taxonomy" id="140314"/>
    <lineage>
        <taxon>Bacteria</taxon>
        <taxon>Bacillati</taxon>
        <taxon>Bacillota</taxon>
        <taxon>Bacilli</taxon>
        <taxon>Lactobacillales</taxon>
        <taxon>Carnobacteriaceae</taxon>
        <taxon>Trichococcus</taxon>
    </lineage>
</organism>
<dbReference type="STRING" id="140314.SAMN04488076_10878"/>
<keyword evidence="2" id="KW-1185">Reference proteome</keyword>
<proteinExistence type="predicted"/>
<evidence type="ECO:0000313" key="2">
    <source>
        <dbReference type="Proteomes" id="UP000242754"/>
    </source>
</evidence>
<dbReference type="RefSeq" id="WP_087034076.1">
    <property type="nucleotide sequence ID" value="NZ_FJNE01000009.1"/>
</dbReference>
<sequence length="179" mass="20900">MLKEARNRTDKVFKDYNDYHDRGMIKWVTAYAMDELTKSIAAGNEEALKAVPVLPQMSSLAIDKVLSEALRSNRPVSIQLNQKDRFGRQTESVVGHFKGYRAENDILIGEGWVTLETIRNVQILYEDKWFKVDVFRQAQKKEDTPKIVPHLFFDSEEQGFSEMEVSWLDDFYQGDEWIE</sequence>
<reference evidence="1 2" key="1">
    <citation type="submission" date="2016-02" db="EMBL/GenBank/DDBJ databases">
        <authorList>
            <person name="Wen L."/>
            <person name="He K."/>
            <person name="Yang H."/>
        </authorList>
    </citation>
    <scope>NUCLEOTIDE SEQUENCE [LARGE SCALE GENOMIC DNA]</scope>
    <source>
        <strain evidence="1">Trichococcus palustris</strain>
    </source>
</reference>